<dbReference type="GO" id="GO:0005737">
    <property type="term" value="C:cytoplasm"/>
    <property type="evidence" value="ECO:0007669"/>
    <property type="project" value="InterPro"/>
</dbReference>
<dbReference type="Gene3D" id="3.40.50.620">
    <property type="entry name" value="HUPs"/>
    <property type="match status" value="1"/>
</dbReference>
<dbReference type="NCBIfam" id="TIGR00552">
    <property type="entry name" value="nadE"/>
    <property type="match status" value="1"/>
</dbReference>
<keyword evidence="4 6" id="KW-0067">ATP-binding</keyword>
<dbReference type="GO" id="GO:0003952">
    <property type="term" value="F:NAD+ synthase (glutamine-hydrolyzing) activity"/>
    <property type="evidence" value="ECO:0007669"/>
    <property type="project" value="InterPro"/>
</dbReference>
<evidence type="ECO:0000256" key="5">
    <source>
        <dbReference type="ARBA" id="ARBA00023027"/>
    </source>
</evidence>
<keyword evidence="10" id="KW-1185">Reference proteome</keyword>
<dbReference type="PANTHER" id="PTHR23090">
    <property type="entry name" value="NH 3 /GLUTAMINE-DEPENDENT NAD + SYNTHETASE"/>
    <property type="match status" value="1"/>
</dbReference>
<evidence type="ECO:0000256" key="3">
    <source>
        <dbReference type="ARBA" id="ARBA00022741"/>
    </source>
</evidence>
<name>A0A926EX03_9FIRM</name>
<reference evidence="9 10" key="1">
    <citation type="submission" date="2020-08" db="EMBL/GenBank/DDBJ databases">
        <title>Genome public.</title>
        <authorList>
            <person name="Liu C."/>
            <person name="Sun Q."/>
        </authorList>
    </citation>
    <scope>NUCLEOTIDE SEQUENCE [LARGE SCALE GENOMIC DNA]</scope>
    <source>
        <strain evidence="9 10">NSJ-26</strain>
    </source>
</reference>
<keyword evidence="3 6" id="KW-0547">Nucleotide-binding</keyword>
<dbReference type="Pfam" id="PF02540">
    <property type="entry name" value="NAD_synthase"/>
    <property type="match status" value="1"/>
</dbReference>
<dbReference type="GO" id="GO:0004359">
    <property type="term" value="F:glutaminase activity"/>
    <property type="evidence" value="ECO:0007669"/>
    <property type="project" value="InterPro"/>
</dbReference>
<proteinExistence type="inferred from homology"/>
<dbReference type="EMBL" id="JACRTK010000004">
    <property type="protein sequence ID" value="MBC8591423.1"/>
    <property type="molecule type" value="Genomic_DNA"/>
</dbReference>
<keyword evidence="2 6" id="KW-0436">Ligase</keyword>
<dbReference type="CDD" id="cd00553">
    <property type="entry name" value="NAD_synthase"/>
    <property type="match status" value="1"/>
</dbReference>
<dbReference type="SUPFAM" id="SSF52402">
    <property type="entry name" value="Adenine nucleotide alpha hydrolases-like"/>
    <property type="match status" value="1"/>
</dbReference>
<evidence type="ECO:0000256" key="2">
    <source>
        <dbReference type="ARBA" id="ARBA00022598"/>
    </source>
</evidence>
<evidence type="ECO:0000256" key="6">
    <source>
        <dbReference type="RuleBase" id="RU003811"/>
    </source>
</evidence>
<dbReference type="GO" id="GO:0008795">
    <property type="term" value="F:NAD+ synthase activity"/>
    <property type="evidence" value="ECO:0007669"/>
    <property type="project" value="UniProtKB-EC"/>
</dbReference>
<dbReference type="InterPro" id="IPR003694">
    <property type="entry name" value="NAD_synthase"/>
</dbReference>
<evidence type="ECO:0000256" key="1">
    <source>
        <dbReference type="ARBA" id="ARBA00004790"/>
    </source>
</evidence>
<sequence length="257" mass="28648">MKLEERILKDIHFGLIKWIKEILKDIGGNKVVIGISGGKDSSIVAALCVEALGKNNVIGVLMPDGPQQDISFAYEICEYLDIHNITIPIDSITKIYLQSIDDIKKDIVPEVTAKTKLNLPPRVRMTILYGISQSIPKSRVVHTGNLSEKWIGYTTLYGDNTGAFSPLGMLTSSEVIQLGRFIGLPEKFIEKPPADGLTGKTDETVLGFSYDILNKYIREGIIEDKLIKEKIDNLHRSNLFKFTQPPVFTVDLPIYGE</sequence>
<comment type="caution">
    <text evidence="9">The sequence shown here is derived from an EMBL/GenBank/DDBJ whole genome shotgun (WGS) entry which is preliminary data.</text>
</comment>
<gene>
    <name evidence="9" type="primary">nadE</name>
    <name evidence="9" type="ORF">H8689_09900</name>
</gene>
<dbReference type="PANTHER" id="PTHR23090:SF9">
    <property type="entry name" value="GLUTAMINE-DEPENDENT NAD(+) SYNTHETASE"/>
    <property type="match status" value="1"/>
</dbReference>
<dbReference type="RefSeq" id="WP_249324288.1">
    <property type="nucleotide sequence ID" value="NZ_JACRTK010000004.1"/>
</dbReference>
<evidence type="ECO:0000259" key="8">
    <source>
        <dbReference type="Pfam" id="PF02540"/>
    </source>
</evidence>
<dbReference type="GO" id="GO:0005524">
    <property type="term" value="F:ATP binding"/>
    <property type="evidence" value="ECO:0007669"/>
    <property type="project" value="UniProtKB-KW"/>
</dbReference>
<evidence type="ECO:0000256" key="4">
    <source>
        <dbReference type="ARBA" id="ARBA00022840"/>
    </source>
</evidence>
<dbReference type="GO" id="GO:0009435">
    <property type="term" value="P:NAD+ biosynthetic process"/>
    <property type="evidence" value="ECO:0007669"/>
    <property type="project" value="InterPro"/>
</dbReference>
<dbReference type="Proteomes" id="UP000601522">
    <property type="component" value="Unassembled WGS sequence"/>
</dbReference>
<feature type="domain" description="NAD/GMP synthase" evidence="8">
    <location>
        <begin position="15"/>
        <end position="233"/>
    </location>
</feature>
<comment type="similarity">
    <text evidence="6">Belongs to the NAD synthetase family.</text>
</comment>
<evidence type="ECO:0000256" key="7">
    <source>
        <dbReference type="RuleBase" id="RU003812"/>
    </source>
</evidence>
<comment type="pathway">
    <text evidence="1">Cofactor biosynthesis; NAD(+) biosynthesis.</text>
</comment>
<organism evidence="9 10">
    <name type="scientific">Wansuia hejianensis</name>
    <dbReference type="NCBI Taxonomy" id="2763667"/>
    <lineage>
        <taxon>Bacteria</taxon>
        <taxon>Bacillati</taxon>
        <taxon>Bacillota</taxon>
        <taxon>Clostridia</taxon>
        <taxon>Lachnospirales</taxon>
        <taxon>Lachnospiraceae</taxon>
        <taxon>Wansuia</taxon>
    </lineage>
</organism>
<keyword evidence="5 6" id="KW-0520">NAD</keyword>
<dbReference type="InterPro" id="IPR014729">
    <property type="entry name" value="Rossmann-like_a/b/a_fold"/>
</dbReference>
<protein>
    <recommendedName>
        <fullName evidence="7">NH(3)-dependent NAD(+) synthetase</fullName>
        <ecNumber evidence="7">6.3.1.5</ecNumber>
    </recommendedName>
</protein>
<dbReference type="AlphaFoldDB" id="A0A926EX03"/>
<evidence type="ECO:0000313" key="10">
    <source>
        <dbReference type="Proteomes" id="UP000601522"/>
    </source>
</evidence>
<dbReference type="EC" id="6.3.1.5" evidence="7"/>
<comment type="catalytic activity">
    <reaction evidence="7">
        <text>deamido-NAD(+) + NH4(+) + ATP = AMP + diphosphate + NAD(+) + H(+)</text>
        <dbReference type="Rhea" id="RHEA:21188"/>
        <dbReference type="ChEBI" id="CHEBI:15378"/>
        <dbReference type="ChEBI" id="CHEBI:28938"/>
        <dbReference type="ChEBI" id="CHEBI:30616"/>
        <dbReference type="ChEBI" id="CHEBI:33019"/>
        <dbReference type="ChEBI" id="CHEBI:57540"/>
        <dbReference type="ChEBI" id="CHEBI:58437"/>
        <dbReference type="ChEBI" id="CHEBI:456215"/>
        <dbReference type="EC" id="6.3.1.5"/>
    </reaction>
</comment>
<evidence type="ECO:0000313" key="9">
    <source>
        <dbReference type="EMBL" id="MBC8591423.1"/>
    </source>
</evidence>
<accession>A0A926EX03</accession>
<dbReference type="InterPro" id="IPR022310">
    <property type="entry name" value="NAD/GMP_synthase"/>
</dbReference>